<name>A0AA88E3V0_FICCA</name>
<reference evidence="1" key="1">
    <citation type="submission" date="2023-07" db="EMBL/GenBank/DDBJ databases">
        <title>draft genome sequence of fig (Ficus carica).</title>
        <authorList>
            <person name="Takahashi T."/>
            <person name="Nishimura K."/>
        </authorList>
    </citation>
    <scope>NUCLEOTIDE SEQUENCE</scope>
</reference>
<protein>
    <submittedName>
        <fullName evidence="1">Uncharacterized protein</fullName>
    </submittedName>
</protein>
<accession>A0AA88E3V0</accession>
<dbReference type="Proteomes" id="UP001187192">
    <property type="component" value="Unassembled WGS sequence"/>
</dbReference>
<comment type="caution">
    <text evidence="1">The sequence shown here is derived from an EMBL/GenBank/DDBJ whole genome shotgun (WGS) entry which is preliminary data.</text>
</comment>
<dbReference type="AlphaFoldDB" id="A0AA88E3V0"/>
<proteinExistence type="predicted"/>
<organism evidence="1 2">
    <name type="scientific">Ficus carica</name>
    <name type="common">Common fig</name>
    <dbReference type="NCBI Taxonomy" id="3494"/>
    <lineage>
        <taxon>Eukaryota</taxon>
        <taxon>Viridiplantae</taxon>
        <taxon>Streptophyta</taxon>
        <taxon>Embryophyta</taxon>
        <taxon>Tracheophyta</taxon>
        <taxon>Spermatophyta</taxon>
        <taxon>Magnoliopsida</taxon>
        <taxon>eudicotyledons</taxon>
        <taxon>Gunneridae</taxon>
        <taxon>Pentapetalae</taxon>
        <taxon>rosids</taxon>
        <taxon>fabids</taxon>
        <taxon>Rosales</taxon>
        <taxon>Moraceae</taxon>
        <taxon>Ficeae</taxon>
        <taxon>Ficus</taxon>
    </lineage>
</organism>
<dbReference type="EMBL" id="BTGU01000408">
    <property type="protein sequence ID" value="GMN67125.1"/>
    <property type="molecule type" value="Genomic_DNA"/>
</dbReference>
<gene>
    <name evidence="1" type="ORF">TIFTF001_036186</name>
</gene>
<evidence type="ECO:0000313" key="2">
    <source>
        <dbReference type="Proteomes" id="UP001187192"/>
    </source>
</evidence>
<evidence type="ECO:0000313" key="1">
    <source>
        <dbReference type="EMBL" id="GMN67125.1"/>
    </source>
</evidence>
<sequence length="213" mass="23770">MSEKVTVAAVLTVVHIEPKSWESRSKITGIAIQNRDLPHWDLLSVTGHPAYACFLQLADVIVFSDDGLFFGSFLVKPLRSGIHNLAEALISLLNPPEQQAMITRHEIAGCLCRQIHQAFSNGDMGLNLALTRPAGSRRCWIASSLSELNYEFIAEAGSRGNREDIHILAWRNYSCGEWSSKLRYLIDLASEEWNSAVRSELVAEDRASSEEEE</sequence>
<keyword evidence="2" id="KW-1185">Reference proteome</keyword>